<dbReference type="Pfam" id="PF13424">
    <property type="entry name" value="TPR_12"/>
    <property type="match status" value="2"/>
</dbReference>
<gene>
    <name evidence="4" type="ORF">GPM918_LOCUS42541</name>
    <name evidence="5" type="ORF">SRO942_LOCUS43803</name>
</gene>
<evidence type="ECO:0000256" key="2">
    <source>
        <dbReference type="ARBA" id="ARBA00022803"/>
    </source>
</evidence>
<dbReference type="OrthoDB" id="5086500at2759"/>
<protein>
    <submittedName>
        <fullName evidence="4">Uncharacterized protein</fullName>
    </submittedName>
</protein>
<keyword evidence="1" id="KW-0677">Repeat</keyword>
<dbReference type="SUPFAM" id="SSF48452">
    <property type="entry name" value="TPR-like"/>
    <property type="match status" value="1"/>
</dbReference>
<dbReference type="Proteomes" id="UP000681722">
    <property type="component" value="Unassembled WGS sequence"/>
</dbReference>
<dbReference type="SUPFAM" id="SSF56399">
    <property type="entry name" value="ADP-ribosylation"/>
    <property type="match status" value="1"/>
</dbReference>
<dbReference type="PROSITE" id="PS51996">
    <property type="entry name" value="TR_MART"/>
    <property type="match status" value="1"/>
</dbReference>
<keyword evidence="6" id="KW-1185">Reference proteome</keyword>
<evidence type="ECO:0000313" key="6">
    <source>
        <dbReference type="Proteomes" id="UP000663829"/>
    </source>
</evidence>
<dbReference type="AlphaFoldDB" id="A0A816B0E9"/>
<dbReference type="InterPro" id="IPR019734">
    <property type="entry name" value="TPR_rpt"/>
</dbReference>
<dbReference type="EMBL" id="CAJOBC010102538">
    <property type="protein sequence ID" value="CAF4480509.1"/>
    <property type="molecule type" value="Genomic_DNA"/>
</dbReference>
<proteinExistence type="predicted"/>
<evidence type="ECO:0000256" key="1">
    <source>
        <dbReference type="ARBA" id="ARBA00022737"/>
    </source>
</evidence>
<dbReference type="EMBL" id="CAJNOQ010036082">
    <property type="protein sequence ID" value="CAF1602497.1"/>
    <property type="molecule type" value="Genomic_DNA"/>
</dbReference>
<dbReference type="PANTHER" id="PTHR45641:SF1">
    <property type="entry name" value="AAA+ ATPASE DOMAIN-CONTAINING PROTEIN"/>
    <property type="match status" value="1"/>
</dbReference>
<organism evidence="4 6">
    <name type="scientific">Didymodactylos carnosus</name>
    <dbReference type="NCBI Taxonomy" id="1234261"/>
    <lineage>
        <taxon>Eukaryota</taxon>
        <taxon>Metazoa</taxon>
        <taxon>Spiralia</taxon>
        <taxon>Gnathifera</taxon>
        <taxon>Rotifera</taxon>
        <taxon>Eurotatoria</taxon>
        <taxon>Bdelloidea</taxon>
        <taxon>Philodinida</taxon>
        <taxon>Philodinidae</taxon>
        <taxon>Didymodactylos</taxon>
    </lineage>
</organism>
<accession>A0A816B0E9</accession>
<sequence length="630" mass="72544">CLKFMSTIQNEKIFLIVSGLVTKEFVPSLQKQSKLLSPFILNENQQIGGDSADLLTHIFGSETRKVYTDVKAICQQIQKDTSQRINGMFNFNVSSAPKLKSTAQDSEDHRQEPSFMYSQILKDVLVKMESTEQSKKDMIDLCRSLYANDKDSLNVIEEFERDYRPEKAIWWFTRDIFLYRIINKALRLQDIDQLYRMRYFITHLHAQLVERHRKQLQEGSFCGNILTVYRGIVVTEFEFAPLKNAVPGQYMSIPTFLATSDLSSKASSFAVTSGGNSGMLGILFKIEVDVKRCQTEFADITRDSSEPDECEVLFSMGSIFKIVSVNQDKQNLWNIHVKCTGEEDLDLKGLKDSLQKDIIQVNPLFSFARLTEKMGKYSEAVKYYTMTSNDPVVRSNYEDLSAVYNNMAGCFYNMGDMQSTLEHANSSINLLLTKYPDHPDLVSSYLHLGLVHYKKLEYLKALSIFKEAVRIQLKYPKTYPARLASCYNNIGLIYDEQKHYKDALGMYQECLAIRTVVQPENHPDVAGLYNNIAQVYQSQLDHQKALDYFRKAHEIKLQTLSPNHIDLALSYQNLAMSLRFNGQYPEFCKEMKNAYHIFSKNTSILALSETQKMRAFLMKAERDPRFQSEN</sequence>
<comment type="caution">
    <text evidence="4">The sequence shown here is derived from an EMBL/GenBank/DDBJ whole genome shotgun (WGS) entry which is preliminary data.</text>
</comment>
<reference evidence="4" key="1">
    <citation type="submission" date="2021-02" db="EMBL/GenBank/DDBJ databases">
        <authorList>
            <person name="Nowell W R."/>
        </authorList>
    </citation>
    <scope>NUCLEOTIDE SEQUENCE</scope>
</reference>
<dbReference type="PROSITE" id="PS50005">
    <property type="entry name" value="TPR"/>
    <property type="match status" value="2"/>
</dbReference>
<dbReference type="PANTHER" id="PTHR45641">
    <property type="entry name" value="TETRATRICOPEPTIDE REPEAT PROTEIN (AFU_ORTHOLOGUE AFUA_6G03870)"/>
    <property type="match status" value="1"/>
</dbReference>
<dbReference type="Gene3D" id="1.25.40.10">
    <property type="entry name" value="Tetratricopeptide repeat domain"/>
    <property type="match status" value="2"/>
</dbReference>
<feature type="repeat" description="TPR" evidence="3">
    <location>
        <begin position="442"/>
        <end position="475"/>
    </location>
</feature>
<evidence type="ECO:0000256" key="3">
    <source>
        <dbReference type="PROSITE-ProRule" id="PRU00339"/>
    </source>
</evidence>
<dbReference type="Gene3D" id="3.90.176.10">
    <property type="entry name" value="Toxin ADP-ribosyltransferase, Chain A, domain 1"/>
    <property type="match status" value="1"/>
</dbReference>
<evidence type="ECO:0000313" key="4">
    <source>
        <dbReference type="EMBL" id="CAF1602497.1"/>
    </source>
</evidence>
<dbReference type="SMART" id="SM00028">
    <property type="entry name" value="TPR"/>
    <property type="match status" value="4"/>
</dbReference>
<evidence type="ECO:0000313" key="5">
    <source>
        <dbReference type="EMBL" id="CAF4480509.1"/>
    </source>
</evidence>
<feature type="non-terminal residue" evidence="4">
    <location>
        <position position="1"/>
    </location>
</feature>
<dbReference type="InterPro" id="IPR011990">
    <property type="entry name" value="TPR-like_helical_dom_sf"/>
</dbReference>
<name>A0A816B0E9_9BILA</name>
<keyword evidence="2 3" id="KW-0802">TPR repeat</keyword>
<dbReference type="Proteomes" id="UP000663829">
    <property type="component" value="Unassembled WGS sequence"/>
</dbReference>
<feature type="repeat" description="TPR" evidence="3">
    <location>
        <begin position="526"/>
        <end position="559"/>
    </location>
</feature>